<dbReference type="InterPro" id="IPR011990">
    <property type="entry name" value="TPR-like_helical_dom_sf"/>
</dbReference>
<name>A0A015MIY0_RHIIW</name>
<dbReference type="InterPro" id="IPR006597">
    <property type="entry name" value="Sel1-like"/>
</dbReference>
<dbReference type="HOGENOM" id="CLU_000288_36_14_1"/>
<dbReference type="PANTHER" id="PTHR43628">
    <property type="entry name" value="ACTIVATOR OF C KINASE PROTEIN 1-RELATED"/>
    <property type="match status" value="1"/>
</dbReference>
<dbReference type="Pfam" id="PF08238">
    <property type="entry name" value="Sel1"/>
    <property type="match status" value="6"/>
</dbReference>
<dbReference type="InterPro" id="IPR052945">
    <property type="entry name" value="Mitotic_Regulator"/>
</dbReference>
<dbReference type="Proteomes" id="UP000022910">
    <property type="component" value="Unassembled WGS sequence"/>
</dbReference>
<reference evidence="1 2" key="1">
    <citation type="submission" date="2014-02" db="EMBL/GenBank/DDBJ databases">
        <title>Single nucleus genome sequencing reveals high similarity among nuclei of an endomycorrhizal fungus.</title>
        <authorList>
            <person name="Lin K."/>
            <person name="Geurts R."/>
            <person name="Zhang Z."/>
            <person name="Limpens E."/>
            <person name="Saunders D.G."/>
            <person name="Mu D."/>
            <person name="Pang E."/>
            <person name="Cao H."/>
            <person name="Cha H."/>
            <person name="Lin T."/>
            <person name="Zhou Q."/>
            <person name="Shang Y."/>
            <person name="Li Y."/>
            <person name="Ivanov S."/>
            <person name="Sharma T."/>
            <person name="Velzen R.V."/>
            <person name="Ruijter N.D."/>
            <person name="Aanen D.K."/>
            <person name="Win J."/>
            <person name="Kamoun S."/>
            <person name="Bisseling T."/>
            <person name="Huang S."/>
        </authorList>
    </citation>
    <scope>NUCLEOTIDE SEQUENCE [LARGE SCALE GENOMIC DNA]</scope>
    <source>
        <strain evidence="2">DAOM197198w</strain>
    </source>
</reference>
<keyword evidence="2" id="KW-1185">Reference proteome</keyword>
<dbReference type="PANTHER" id="PTHR43628:SF1">
    <property type="entry name" value="CHITIN SYNTHASE REGULATORY FACTOR 2-RELATED"/>
    <property type="match status" value="1"/>
</dbReference>
<dbReference type="EMBL" id="JEMT01018291">
    <property type="protein sequence ID" value="EXX66803.1"/>
    <property type="molecule type" value="Genomic_DNA"/>
</dbReference>
<dbReference type="AlphaFoldDB" id="A0A015MIY0"/>
<gene>
    <name evidence="1" type="ORF">RirG_120250</name>
</gene>
<dbReference type="SMART" id="SM00671">
    <property type="entry name" value="SEL1"/>
    <property type="match status" value="6"/>
</dbReference>
<comment type="caution">
    <text evidence="1">The sequence shown here is derived from an EMBL/GenBank/DDBJ whole genome shotgun (WGS) entry which is preliminary data.</text>
</comment>
<protein>
    <submittedName>
        <fullName evidence="1">Skt5p</fullName>
    </submittedName>
</protein>
<organism evidence="1 2">
    <name type="scientific">Rhizophagus irregularis (strain DAOM 197198w)</name>
    <name type="common">Glomus intraradices</name>
    <dbReference type="NCBI Taxonomy" id="1432141"/>
    <lineage>
        <taxon>Eukaryota</taxon>
        <taxon>Fungi</taxon>
        <taxon>Fungi incertae sedis</taxon>
        <taxon>Mucoromycota</taxon>
        <taxon>Glomeromycotina</taxon>
        <taxon>Glomeromycetes</taxon>
        <taxon>Glomerales</taxon>
        <taxon>Glomeraceae</taxon>
        <taxon>Rhizophagus</taxon>
    </lineage>
</organism>
<evidence type="ECO:0000313" key="2">
    <source>
        <dbReference type="Proteomes" id="UP000022910"/>
    </source>
</evidence>
<dbReference type="OrthoDB" id="2384430at2759"/>
<dbReference type="SUPFAM" id="SSF81901">
    <property type="entry name" value="HCP-like"/>
    <property type="match status" value="2"/>
</dbReference>
<accession>A0A015MIY0</accession>
<proteinExistence type="predicted"/>
<dbReference type="Gene3D" id="1.25.40.10">
    <property type="entry name" value="Tetratricopeptide repeat domain"/>
    <property type="match status" value="2"/>
</dbReference>
<sequence length="372" mass="43006">MSDNKKMQDTENANTNEWINWNEEKTIITKTDIAENAQFSSNKKLNEETLSTNNSELQGKLSQIFQHFDKINIKEIDPITVSKEREKLSFEKGFDIIIDKVNDLIFKLLNKGIEGKVAKERVIEYFNSYNVNSQEIYTWLSNNQNVSNSIFLLGYLNYYGIEIIRNNKKAFNLFTNASEKDHILAQTYVGECYQYGYGTIKNEKLAFEYYEKVANKDFANGQLRIGYLYYNGIGIKKDLKKSIHWYENAANNGNIMAMHNLGKCYLNGEGVEKDYNKAFELFKRSAEEGYLRATTMLGYCYENGTGIEIDHQKAFELYQKSANLGSMIAQYNLGLMYEYGKGLTKDIDQAIYWYEKSANQGCQNALHKIKSL</sequence>
<evidence type="ECO:0000313" key="1">
    <source>
        <dbReference type="EMBL" id="EXX66803.1"/>
    </source>
</evidence>